<evidence type="ECO:0000313" key="3">
    <source>
        <dbReference type="Proteomes" id="UP000000268"/>
    </source>
</evidence>
<evidence type="ECO:0000259" key="1">
    <source>
        <dbReference type="Pfam" id="PF04773"/>
    </source>
</evidence>
<dbReference type="Proteomes" id="UP000000268">
    <property type="component" value="Chromosome"/>
</dbReference>
<dbReference type="RefSeq" id="WP_012163888.1">
    <property type="nucleotide sequence ID" value="NC_009925.1"/>
</dbReference>
<dbReference type="HOGENOM" id="CLU_920165_0_0_3"/>
<dbReference type="Pfam" id="PF04773">
    <property type="entry name" value="FecR"/>
    <property type="match status" value="1"/>
</dbReference>
<evidence type="ECO:0000313" key="2">
    <source>
        <dbReference type="EMBL" id="ABW28492.1"/>
    </source>
</evidence>
<keyword evidence="3" id="KW-1185">Reference proteome</keyword>
<dbReference type="STRING" id="329726.AM1_3503"/>
<feature type="domain" description="FecR protein" evidence="1">
    <location>
        <begin position="67"/>
        <end position="150"/>
    </location>
</feature>
<organism evidence="2 3">
    <name type="scientific">Acaryochloris marina (strain MBIC 11017)</name>
    <dbReference type="NCBI Taxonomy" id="329726"/>
    <lineage>
        <taxon>Bacteria</taxon>
        <taxon>Bacillati</taxon>
        <taxon>Cyanobacteriota</taxon>
        <taxon>Cyanophyceae</taxon>
        <taxon>Acaryochloridales</taxon>
        <taxon>Acaryochloridaceae</taxon>
        <taxon>Acaryochloris</taxon>
    </lineage>
</organism>
<dbReference type="eggNOG" id="COG3712">
    <property type="taxonomic scope" value="Bacteria"/>
</dbReference>
<dbReference type="OrthoDB" id="530299at2"/>
<gene>
    <name evidence="2" type="ordered locus">AM1_3503</name>
</gene>
<dbReference type="AlphaFoldDB" id="B0C194"/>
<reference evidence="2 3" key="1">
    <citation type="journal article" date="2008" name="Proc. Natl. Acad. Sci. U.S.A.">
        <title>Niche adaptation and genome expansion in the chlorophyll d-producing cyanobacterium Acaryochloris marina.</title>
        <authorList>
            <person name="Swingley W.D."/>
            <person name="Chen M."/>
            <person name="Cheung P.C."/>
            <person name="Conrad A.L."/>
            <person name="Dejesa L.C."/>
            <person name="Hao J."/>
            <person name="Honchak B.M."/>
            <person name="Karbach L.E."/>
            <person name="Kurdoglu A."/>
            <person name="Lahiri S."/>
            <person name="Mastrian S.D."/>
            <person name="Miyashita H."/>
            <person name="Page L."/>
            <person name="Ramakrishna P."/>
            <person name="Satoh S."/>
            <person name="Sattley W.M."/>
            <person name="Shimada Y."/>
            <person name="Taylor H.L."/>
            <person name="Tomo T."/>
            <person name="Tsuchiya T."/>
            <person name="Wang Z.T."/>
            <person name="Raymond J."/>
            <person name="Mimuro M."/>
            <person name="Blankenship R.E."/>
            <person name="Touchman J.W."/>
        </authorList>
    </citation>
    <scope>NUCLEOTIDE SEQUENCE [LARGE SCALE GENOMIC DNA]</scope>
    <source>
        <strain evidence="3">MBIC 11017</strain>
    </source>
</reference>
<dbReference type="KEGG" id="amr:AM1_3503"/>
<accession>B0C194</accession>
<name>B0C194_ACAM1</name>
<proteinExistence type="predicted"/>
<protein>
    <recommendedName>
        <fullName evidence="1">FecR protein domain-containing protein</fullName>
    </recommendedName>
</protein>
<dbReference type="EMBL" id="CP000828">
    <property type="protein sequence ID" value="ABW28492.1"/>
    <property type="molecule type" value="Genomic_DNA"/>
</dbReference>
<dbReference type="InterPro" id="IPR006860">
    <property type="entry name" value="FecR"/>
</dbReference>
<sequence length="302" mass="32289">MSLLGKRGLSGIVAGSILSGLCIQPVWAGTNLTRAKVYEFDSQVQLQKVKQKPRLAKVGDVMVPMDILKTGSSAWAKLLFNEGTLFRVHSNAKFFFTPNTRSFQLKHGLVLSMIQPGQGITTVITPTAKIVAFGTALTVRHDSTQNSTIVSALTEKTGRPIFVSNDDGAGQIRLKAGEQVEIKDNVVGPVQTFSLPAFYQACPISSVLAPDQEQLVALEPTDVQTPLLVIREETAEAVARQSASPAVSTAELAELCAPVPELPEEEKQRPNGGPRIGIGGCIPFLTCGTGRPNPVRVPGQRP</sequence>